<dbReference type="SUPFAM" id="SSF51206">
    <property type="entry name" value="cAMP-binding domain-like"/>
    <property type="match status" value="1"/>
</dbReference>
<dbReference type="GO" id="GO:0003677">
    <property type="term" value="F:DNA binding"/>
    <property type="evidence" value="ECO:0007669"/>
    <property type="project" value="UniProtKB-KW"/>
</dbReference>
<evidence type="ECO:0000256" key="1">
    <source>
        <dbReference type="ARBA" id="ARBA00023015"/>
    </source>
</evidence>
<evidence type="ECO:0000259" key="5">
    <source>
        <dbReference type="PROSITE" id="PS51063"/>
    </source>
</evidence>
<sequence length="271" mass="29307">MRVSEENEGGQGGGDDVSSGGNNLLGALRPADFTLLRPHLRRIDRTAGAVLYEPGDDVRHVYFPCGQTLVSFMVLLEDGRVVEITTIGREGAVGGIVSQGRLPAFARAVVQNGGPLLRLDTAELDRAKATSPPLRNLFARYADCLLAQVFQSVACNAAHTIEQRTAKWLVAALDRTGDEDLRLTQEQLASMLAVGRSYISRVIRDMRVAGAIEPKRGRLRITDADRLRAMCCGCHMQTRRHFDEVLGGVYPNGNEVAGGGVVVTNGPAFRP</sequence>
<dbReference type="InterPro" id="IPR012318">
    <property type="entry name" value="HTH_CRP"/>
</dbReference>
<dbReference type="InterPro" id="IPR050397">
    <property type="entry name" value="Env_Response_Regulators"/>
</dbReference>
<keyword evidence="2" id="KW-0238">DNA-binding</keyword>
<dbReference type="PANTHER" id="PTHR24567">
    <property type="entry name" value="CRP FAMILY TRANSCRIPTIONAL REGULATORY PROTEIN"/>
    <property type="match status" value="1"/>
</dbReference>
<dbReference type="Gene3D" id="2.60.120.10">
    <property type="entry name" value="Jelly Rolls"/>
    <property type="match status" value="1"/>
</dbReference>
<dbReference type="STRING" id="639283.Snov_3878"/>
<dbReference type="KEGG" id="sno:Snov_3878"/>
<feature type="domain" description="HTH crp-type" evidence="5">
    <location>
        <begin position="159"/>
        <end position="225"/>
    </location>
</feature>
<dbReference type="InterPro" id="IPR036390">
    <property type="entry name" value="WH_DNA-bd_sf"/>
</dbReference>
<dbReference type="OrthoDB" id="7506088at2"/>
<dbReference type="GO" id="GO:0003700">
    <property type="term" value="F:DNA-binding transcription factor activity"/>
    <property type="evidence" value="ECO:0007669"/>
    <property type="project" value="TreeGrafter"/>
</dbReference>
<dbReference type="PANTHER" id="PTHR24567:SF74">
    <property type="entry name" value="HTH-TYPE TRANSCRIPTIONAL REGULATOR ARCR"/>
    <property type="match status" value="1"/>
</dbReference>
<evidence type="ECO:0000313" key="7">
    <source>
        <dbReference type="Proteomes" id="UP000006633"/>
    </source>
</evidence>
<dbReference type="CDD" id="cd00038">
    <property type="entry name" value="CAP_ED"/>
    <property type="match status" value="1"/>
</dbReference>
<dbReference type="EMBL" id="CP002026">
    <property type="protein sequence ID" value="ADH91148.1"/>
    <property type="molecule type" value="Genomic_DNA"/>
</dbReference>
<organism evidence="6 7">
    <name type="scientific">Ancylobacter novellus (strain ATCC 8093 / DSM 506 / JCM 20403 / CCM 1077 / IAM 12100 / NBRC 12443 / NCIMB 10456)</name>
    <name type="common">Starkeya novella</name>
    <dbReference type="NCBI Taxonomy" id="639283"/>
    <lineage>
        <taxon>Bacteria</taxon>
        <taxon>Pseudomonadati</taxon>
        <taxon>Pseudomonadota</taxon>
        <taxon>Alphaproteobacteria</taxon>
        <taxon>Hyphomicrobiales</taxon>
        <taxon>Xanthobacteraceae</taxon>
        <taxon>Ancylobacter</taxon>
    </lineage>
</organism>
<dbReference type="HOGENOM" id="CLU_077340_0_0_5"/>
<dbReference type="PROSITE" id="PS51063">
    <property type="entry name" value="HTH_CRP_2"/>
    <property type="match status" value="1"/>
</dbReference>
<evidence type="ECO:0000256" key="3">
    <source>
        <dbReference type="ARBA" id="ARBA00023163"/>
    </source>
</evidence>
<keyword evidence="1" id="KW-0805">Transcription regulation</keyword>
<keyword evidence="3" id="KW-0804">Transcription</keyword>
<dbReference type="AlphaFoldDB" id="D6ZZF3"/>
<evidence type="ECO:0000256" key="4">
    <source>
        <dbReference type="SAM" id="MobiDB-lite"/>
    </source>
</evidence>
<protein>
    <submittedName>
        <fullName evidence="6">Transcriptional regulator, Crp/Fnr family</fullName>
    </submittedName>
</protein>
<dbReference type="InterPro" id="IPR014710">
    <property type="entry name" value="RmlC-like_jellyroll"/>
</dbReference>
<accession>D6ZZF3</accession>
<evidence type="ECO:0000313" key="6">
    <source>
        <dbReference type="EMBL" id="ADH91148.1"/>
    </source>
</evidence>
<proteinExistence type="predicted"/>
<dbReference type="GO" id="GO:0005829">
    <property type="term" value="C:cytosol"/>
    <property type="evidence" value="ECO:0007669"/>
    <property type="project" value="TreeGrafter"/>
</dbReference>
<dbReference type="eggNOG" id="COG0664">
    <property type="taxonomic scope" value="Bacteria"/>
</dbReference>
<dbReference type="InterPro" id="IPR000595">
    <property type="entry name" value="cNMP-bd_dom"/>
</dbReference>
<keyword evidence="7" id="KW-1185">Reference proteome</keyword>
<dbReference type="Pfam" id="PF13545">
    <property type="entry name" value="HTH_Crp_2"/>
    <property type="match status" value="1"/>
</dbReference>
<dbReference type="SUPFAM" id="SSF46785">
    <property type="entry name" value="Winged helix' DNA-binding domain"/>
    <property type="match status" value="1"/>
</dbReference>
<feature type="region of interest" description="Disordered" evidence="4">
    <location>
        <begin position="1"/>
        <end position="21"/>
    </location>
</feature>
<dbReference type="InterPro" id="IPR018490">
    <property type="entry name" value="cNMP-bd_dom_sf"/>
</dbReference>
<dbReference type="RefSeq" id="WP_013168649.1">
    <property type="nucleotide sequence ID" value="NC_014217.1"/>
</dbReference>
<reference evidence="6 7" key="1">
    <citation type="journal article" date="2012" name="Stand. Genomic Sci.">
        <title>Complete genome sequence of the facultatively chemolithoautotrophic and methylotrophic alpha Proteobacterium Starkeya novella type strain (ATCC 8093(T)).</title>
        <authorList>
            <person name="Kappler U."/>
            <person name="Davenport K."/>
            <person name="Beatson S."/>
            <person name="Lucas S."/>
            <person name="Lapidus A."/>
            <person name="Copeland A."/>
            <person name="Berry K.W."/>
            <person name="Glavina Del Rio T."/>
            <person name="Hammon N."/>
            <person name="Dalin E."/>
            <person name="Tice H."/>
            <person name="Pitluck S."/>
            <person name="Richardson P."/>
            <person name="Bruce D."/>
            <person name="Goodwin L.A."/>
            <person name="Han C."/>
            <person name="Tapia R."/>
            <person name="Detter J.C."/>
            <person name="Chang Y.J."/>
            <person name="Jeffries C.D."/>
            <person name="Land M."/>
            <person name="Hauser L."/>
            <person name="Kyrpides N.C."/>
            <person name="Goker M."/>
            <person name="Ivanova N."/>
            <person name="Klenk H.P."/>
            <person name="Woyke T."/>
        </authorList>
    </citation>
    <scope>NUCLEOTIDE SEQUENCE [LARGE SCALE GENOMIC DNA]</scope>
    <source>
        <strain evidence="7">ATCC 8093 / DSM 506 / JCM 20403 / CCM 1077 / IAM 12100 / NBRC 12443 / NCIMB 10456</strain>
    </source>
</reference>
<dbReference type="Proteomes" id="UP000006633">
    <property type="component" value="Chromosome"/>
</dbReference>
<dbReference type="SMART" id="SM00419">
    <property type="entry name" value="HTH_CRP"/>
    <property type="match status" value="1"/>
</dbReference>
<evidence type="ECO:0000256" key="2">
    <source>
        <dbReference type="ARBA" id="ARBA00023125"/>
    </source>
</evidence>
<name>D6ZZF3_ANCN5</name>
<gene>
    <name evidence="6" type="ordered locus">Snov_3878</name>
</gene>